<evidence type="ECO:0000259" key="4">
    <source>
        <dbReference type="PROSITE" id="PS50405"/>
    </source>
</evidence>
<dbReference type="InterPro" id="IPR004046">
    <property type="entry name" value="GST_C"/>
</dbReference>
<dbReference type="SUPFAM" id="SSF52833">
    <property type="entry name" value="Thioredoxin-like"/>
    <property type="match status" value="1"/>
</dbReference>
<dbReference type="InterPro" id="IPR040079">
    <property type="entry name" value="Glutathione_S-Trfase"/>
</dbReference>
<dbReference type="OrthoDB" id="422574at2759"/>
<evidence type="ECO:0000256" key="1">
    <source>
        <dbReference type="ARBA" id="ARBA00007409"/>
    </source>
</evidence>
<dbReference type="Gene3D" id="3.40.30.10">
    <property type="entry name" value="Glutaredoxin"/>
    <property type="match status" value="1"/>
</dbReference>
<reference evidence="5 6" key="1">
    <citation type="journal article" date="2016" name="Sci. Rep.">
        <title>Peltaster fructicola genome reveals evolution from an invasive phytopathogen to an ectophytic parasite.</title>
        <authorList>
            <person name="Xu C."/>
            <person name="Chen H."/>
            <person name="Gleason M.L."/>
            <person name="Xu J.R."/>
            <person name="Liu H."/>
            <person name="Zhang R."/>
            <person name="Sun G."/>
        </authorList>
    </citation>
    <scope>NUCLEOTIDE SEQUENCE [LARGE SCALE GENOMIC DNA]</scope>
    <source>
        <strain evidence="5 6">LNHT1506</strain>
    </source>
</reference>
<accession>A0A6H0XVQ3</accession>
<protein>
    <recommendedName>
        <fullName evidence="7">Glutathione S-transferase</fullName>
    </recommendedName>
</protein>
<dbReference type="SFLD" id="SFLDS00019">
    <property type="entry name" value="Glutathione_Transferase_(cytos"/>
    <property type="match status" value="1"/>
</dbReference>
<evidence type="ECO:0008006" key="7">
    <source>
        <dbReference type="Google" id="ProtNLM"/>
    </source>
</evidence>
<evidence type="ECO:0000256" key="2">
    <source>
        <dbReference type="RuleBase" id="RU003494"/>
    </source>
</evidence>
<dbReference type="FunFam" id="3.40.30.10:FF:000172">
    <property type="entry name" value="Glutathione S-transferase GstA"/>
    <property type="match status" value="1"/>
</dbReference>
<proteinExistence type="inferred from homology"/>
<organism evidence="5 6">
    <name type="scientific">Peltaster fructicola</name>
    <dbReference type="NCBI Taxonomy" id="286661"/>
    <lineage>
        <taxon>Eukaryota</taxon>
        <taxon>Fungi</taxon>
        <taxon>Dikarya</taxon>
        <taxon>Ascomycota</taxon>
        <taxon>Pezizomycotina</taxon>
        <taxon>Dothideomycetes</taxon>
        <taxon>Dothideomycetes incertae sedis</taxon>
        <taxon>Peltaster</taxon>
    </lineage>
</organism>
<feature type="domain" description="GST N-terminal" evidence="3">
    <location>
        <begin position="2"/>
        <end position="88"/>
    </location>
</feature>
<comment type="similarity">
    <text evidence="1 2">Belongs to the GST superfamily.</text>
</comment>
<keyword evidence="6" id="KW-1185">Reference proteome</keyword>
<dbReference type="Pfam" id="PF00043">
    <property type="entry name" value="GST_C"/>
    <property type="match status" value="1"/>
</dbReference>
<dbReference type="Gene3D" id="1.20.1050.10">
    <property type="match status" value="1"/>
</dbReference>
<name>A0A6H0XVQ3_9PEZI</name>
<evidence type="ECO:0000313" key="5">
    <source>
        <dbReference type="EMBL" id="QIW98687.1"/>
    </source>
</evidence>
<dbReference type="InterPro" id="IPR010987">
    <property type="entry name" value="Glutathione-S-Trfase_C-like"/>
</dbReference>
<gene>
    <name evidence="5" type="ORF">AMS68_004205</name>
</gene>
<feature type="domain" description="GST C-terminal" evidence="4">
    <location>
        <begin position="95"/>
        <end position="230"/>
    </location>
</feature>
<dbReference type="EMBL" id="CP051141">
    <property type="protein sequence ID" value="QIW98687.1"/>
    <property type="molecule type" value="Genomic_DNA"/>
</dbReference>
<dbReference type="AlphaFoldDB" id="A0A6H0XVQ3"/>
<dbReference type="PANTHER" id="PTHR44051">
    <property type="entry name" value="GLUTATHIONE S-TRANSFERASE-RELATED"/>
    <property type="match status" value="1"/>
</dbReference>
<dbReference type="CDD" id="cd03048">
    <property type="entry name" value="GST_N_Ure2p_like"/>
    <property type="match status" value="1"/>
</dbReference>
<evidence type="ECO:0000313" key="6">
    <source>
        <dbReference type="Proteomes" id="UP000503462"/>
    </source>
</evidence>
<dbReference type="Pfam" id="PF02798">
    <property type="entry name" value="GST_N"/>
    <property type="match status" value="1"/>
</dbReference>
<dbReference type="Proteomes" id="UP000503462">
    <property type="component" value="Chromosome 3"/>
</dbReference>
<dbReference type="InterPro" id="IPR004045">
    <property type="entry name" value="Glutathione_S-Trfase_N"/>
</dbReference>
<evidence type="ECO:0000259" key="3">
    <source>
        <dbReference type="PROSITE" id="PS50404"/>
    </source>
</evidence>
<dbReference type="PROSITE" id="PS50404">
    <property type="entry name" value="GST_NTER"/>
    <property type="match status" value="1"/>
</dbReference>
<dbReference type="SFLD" id="SFLDG00358">
    <property type="entry name" value="Main_(cytGST)"/>
    <property type="match status" value="1"/>
</dbReference>
<dbReference type="InterPro" id="IPR036249">
    <property type="entry name" value="Thioredoxin-like_sf"/>
</dbReference>
<dbReference type="SUPFAM" id="SSF47616">
    <property type="entry name" value="GST C-terminal domain-like"/>
    <property type="match status" value="1"/>
</dbReference>
<dbReference type="InterPro" id="IPR036282">
    <property type="entry name" value="Glutathione-S-Trfase_C_sf"/>
</dbReference>
<dbReference type="SFLD" id="SFLDG01151">
    <property type="entry name" value="Main.2:_Nu-like"/>
    <property type="match status" value="1"/>
</dbReference>
<sequence>MATTITLYTGQSPNGIKISIALEELGLSYNTRKIDMTTNEQKSDWFTKINPNGRIPAITDTYMDGQDIHIFESGSILQYLASRYDKDHKISYPPGTREHVVMTNWLFFQNAGIGPMQGQANHFFRYSGQPIQYAIDRYQGEVRRLYGIVDKHLKDSASLYLVGDKCTIADISLWGWVTVARWAGIELSEFPVLMQWEARMFKRPAVEKGRQVPDKHHRELLQDPEAMAAFEQRGRDFYKKLAQDEAEAKHT</sequence>
<dbReference type="PANTHER" id="PTHR44051:SF8">
    <property type="entry name" value="GLUTATHIONE S-TRANSFERASE GSTA"/>
    <property type="match status" value="1"/>
</dbReference>
<dbReference type="PROSITE" id="PS50405">
    <property type="entry name" value="GST_CTER"/>
    <property type="match status" value="1"/>
</dbReference>